<dbReference type="PANTHER" id="PTHR47074">
    <property type="entry name" value="BNAC02G40300D PROTEIN"/>
    <property type="match status" value="1"/>
</dbReference>
<evidence type="ECO:0000259" key="1">
    <source>
        <dbReference type="Pfam" id="PF13456"/>
    </source>
</evidence>
<dbReference type="Pfam" id="PF13456">
    <property type="entry name" value="RVT_3"/>
    <property type="match status" value="1"/>
</dbReference>
<evidence type="ECO:0000313" key="3">
    <source>
        <dbReference type="Proteomes" id="UP000631114"/>
    </source>
</evidence>
<accession>A0A835M2Q3</accession>
<feature type="domain" description="RNase H type-1" evidence="1">
    <location>
        <begin position="148"/>
        <end position="226"/>
    </location>
</feature>
<dbReference type="GO" id="GO:0004523">
    <property type="term" value="F:RNA-DNA hybrid ribonuclease activity"/>
    <property type="evidence" value="ECO:0007669"/>
    <property type="project" value="InterPro"/>
</dbReference>
<dbReference type="InterPro" id="IPR012337">
    <property type="entry name" value="RNaseH-like_sf"/>
</dbReference>
<keyword evidence="3" id="KW-1185">Reference proteome</keyword>
<protein>
    <recommendedName>
        <fullName evidence="1">RNase H type-1 domain-containing protein</fullName>
    </recommendedName>
</protein>
<proteinExistence type="predicted"/>
<dbReference type="Proteomes" id="UP000631114">
    <property type="component" value="Unassembled WGS sequence"/>
</dbReference>
<comment type="caution">
    <text evidence="2">The sequence shown here is derived from an EMBL/GenBank/DDBJ whole genome shotgun (WGS) entry which is preliminary data.</text>
</comment>
<dbReference type="GO" id="GO:0003676">
    <property type="term" value="F:nucleic acid binding"/>
    <property type="evidence" value="ECO:0007669"/>
    <property type="project" value="InterPro"/>
</dbReference>
<dbReference type="EMBL" id="JADFTS010000003">
    <property type="protein sequence ID" value="KAF9614227.1"/>
    <property type="molecule type" value="Genomic_DNA"/>
</dbReference>
<dbReference type="InterPro" id="IPR036397">
    <property type="entry name" value="RNaseH_sf"/>
</dbReference>
<dbReference type="SUPFAM" id="SSF53098">
    <property type="entry name" value="Ribonuclease H-like"/>
    <property type="match status" value="1"/>
</dbReference>
<dbReference type="PANTHER" id="PTHR47074:SF11">
    <property type="entry name" value="REVERSE TRANSCRIPTASE-LIKE PROTEIN"/>
    <property type="match status" value="1"/>
</dbReference>
<sequence length="229" mass="25957">MDLQSKRNHSTVVKAKSNEWLIVGIKLWQVDRARSSNRDWSSLLRLCKKGAQIGDIYVYAAFICASVDAIWRERNARMFKNNSKPAAVVLGRIIREMRVYLHIQISALQDTPESRSLCQSIGIQVHFKAKERKWCQWHLPIGPILKLNTDGALNDLGTGYGGVIRDGLMGVEQRLKHIQVLGGMQSVIFQELKAIEIGLIKCHELEVQDIEVESDSLWAIQTIKNVNIV</sequence>
<dbReference type="AlphaFoldDB" id="A0A835M2Q3"/>
<dbReference type="InterPro" id="IPR052929">
    <property type="entry name" value="RNase_H-like_EbsB-rel"/>
</dbReference>
<evidence type="ECO:0000313" key="2">
    <source>
        <dbReference type="EMBL" id="KAF9614227.1"/>
    </source>
</evidence>
<dbReference type="Gene3D" id="3.30.420.10">
    <property type="entry name" value="Ribonuclease H-like superfamily/Ribonuclease H"/>
    <property type="match status" value="1"/>
</dbReference>
<organism evidence="2 3">
    <name type="scientific">Coptis chinensis</name>
    <dbReference type="NCBI Taxonomy" id="261450"/>
    <lineage>
        <taxon>Eukaryota</taxon>
        <taxon>Viridiplantae</taxon>
        <taxon>Streptophyta</taxon>
        <taxon>Embryophyta</taxon>
        <taxon>Tracheophyta</taxon>
        <taxon>Spermatophyta</taxon>
        <taxon>Magnoliopsida</taxon>
        <taxon>Ranunculales</taxon>
        <taxon>Ranunculaceae</taxon>
        <taxon>Coptidoideae</taxon>
        <taxon>Coptis</taxon>
    </lineage>
</organism>
<gene>
    <name evidence="2" type="ORF">IFM89_016072</name>
</gene>
<dbReference type="OrthoDB" id="1357022at2759"/>
<name>A0A835M2Q3_9MAGN</name>
<reference evidence="2 3" key="1">
    <citation type="submission" date="2020-10" db="EMBL/GenBank/DDBJ databases">
        <title>The Coptis chinensis genome and diversification of protoberbering-type alkaloids.</title>
        <authorList>
            <person name="Wang B."/>
            <person name="Shu S."/>
            <person name="Song C."/>
            <person name="Liu Y."/>
        </authorList>
    </citation>
    <scope>NUCLEOTIDE SEQUENCE [LARGE SCALE GENOMIC DNA]</scope>
    <source>
        <strain evidence="2">HL-2020</strain>
        <tissue evidence="2">Leaf</tissue>
    </source>
</reference>
<dbReference type="InterPro" id="IPR002156">
    <property type="entry name" value="RNaseH_domain"/>
</dbReference>